<feature type="domain" description="KIB1-4 beta-propeller" evidence="1">
    <location>
        <begin position="125"/>
        <end position="381"/>
    </location>
</feature>
<evidence type="ECO:0000313" key="2">
    <source>
        <dbReference type="EMBL" id="GMN58321.1"/>
    </source>
</evidence>
<dbReference type="InterPro" id="IPR005174">
    <property type="entry name" value="KIB1-4_b-propeller"/>
</dbReference>
<keyword evidence="3" id="KW-1185">Reference proteome</keyword>
<protein>
    <recommendedName>
        <fullName evidence="1">KIB1-4 beta-propeller domain-containing protein</fullName>
    </recommendedName>
</protein>
<comment type="caution">
    <text evidence="2">The sequence shown here is derived from an EMBL/GenBank/DDBJ whole genome shotgun (WGS) entry which is preliminary data.</text>
</comment>
<dbReference type="PANTHER" id="PTHR33127">
    <property type="entry name" value="TRANSMEMBRANE PROTEIN"/>
    <property type="match status" value="1"/>
</dbReference>
<dbReference type="EMBL" id="BTGU01000077">
    <property type="protein sequence ID" value="GMN58321.1"/>
    <property type="molecule type" value="Genomic_DNA"/>
</dbReference>
<accession>A0AA88DN13</accession>
<dbReference type="PANTHER" id="PTHR33127:SF69">
    <property type="entry name" value="OS09G0340800 PROTEIN"/>
    <property type="match status" value="1"/>
</dbReference>
<dbReference type="AlphaFoldDB" id="A0AA88DN13"/>
<gene>
    <name evidence="2" type="ORF">TIFTF001_027420</name>
</gene>
<evidence type="ECO:0000313" key="3">
    <source>
        <dbReference type="Proteomes" id="UP001187192"/>
    </source>
</evidence>
<evidence type="ECO:0000259" key="1">
    <source>
        <dbReference type="Pfam" id="PF03478"/>
    </source>
</evidence>
<sequence length="416" mass="47956">MQKEKIKTRPLIQRLLPGNEVDKNNNKSVPWPNLPQRLIKHIQKNPILMQNINFGSVTKSWRSPNTRHCNPIQELPWLCVAKDAKHRSINDNDIREQSDHDQFCNMSFPRELYFYSWFYKRWQSRSPRKQFTGCSHGHLVARSATSMTKIYLIEPVENQWQEPPQFHDNIPFKCAAISSHRPHFASGKSWNLMVVTGISSPAFMFYTFRGESRGWIKQDCTITEPNYFSIRPNGKQFNSSDRLMQFTNVIGFEGKFYALSSQGTLAVVEEVGVRSGCFEIAALGKTRAVPSVPSKGFRESLIESNGEILLAFLISRKTLDVVDDLEVFRLCFDELSWIKMGNLGGRTLFLGSDCCVLVCASEVGCRTNCVYFTQRETDEWWEYDMEVGIISRAWRETNCTPKSFEWDEPISQVLAK</sequence>
<name>A0AA88DN13_FICCA</name>
<dbReference type="Proteomes" id="UP001187192">
    <property type="component" value="Unassembled WGS sequence"/>
</dbReference>
<proteinExistence type="predicted"/>
<reference evidence="2" key="1">
    <citation type="submission" date="2023-07" db="EMBL/GenBank/DDBJ databases">
        <title>draft genome sequence of fig (Ficus carica).</title>
        <authorList>
            <person name="Takahashi T."/>
            <person name="Nishimura K."/>
        </authorList>
    </citation>
    <scope>NUCLEOTIDE SEQUENCE</scope>
</reference>
<dbReference type="Pfam" id="PF03478">
    <property type="entry name" value="Beta-prop_KIB1-4"/>
    <property type="match status" value="1"/>
</dbReference>
<organism evidence="2 3">
    <name type="scientific">Ficus carica</name>
    <name type="common">Common fig</name>
    <dbReference type="NCBI Taxonomy" id="3494"/>
    <lineage>
        <taxon>Eukaryota</taxon>
        <taxon>Viridiplantae</taxon>
        <taxon>Streptophyta</taxon>
        <taxon>Embryophyta</taxon>
        <taxon>Tracheophyta</taxon>
        <taxon>Spermatophyta</taxon>
        <taxon>Magnoliopsida</taxon>
        <taxon>eudicotyledons</taxon>
        <taxon>Gunneridae</taxon>
        <taxon>Pentapetalae</taxon>
        <taxon>rosids</taxon>
        <taxon>fabids</taxon>
        <taxon>Rosales</taxon>
        <taxon>Moraceae</taxon>
        <taxon>Ficeae</taxon>
        <taxon>Ficus</taxon>
    </lineage>
</organism>